<sequence>IAIPSISNDTSLFFLSLNSIKFVLLRFSESLFMSNQLLTFISSSFITLVTSLISDPE</sequence>
<proteinExistence type="predicted"/>
<accession>A0A1A8KPC6</accession>
<feature type="non-terminal residue" evidence="2">
    <location>
        <position position="1"/>
    </location>
</feature>
<reference evidence="2" key="2">
    <citation type="submission" date="2016-06" db="EMBL/GenBank/DDBJ databases">
        <title>The genome of a short-lived fish provides insights into sex chromosome evolution and the genetic control of aging.</title>
        <authorList>
            <person name="Reichwald K."/>
            <person name="Felder M."/>
            <person name="Petzold A."/>
            <person name="Koch P."/>
            <person name="Groth M."/>
            <person name="Platzer M."/>
        </authorList>
    </citation>
    <scope>NUCLEOTIDE SEQUENCE</scope>
    <source>
        <tissue evidence="2">Brain</tissue>
    </source>
</reference>
<gene>
    <name evidence="2" type="primary">Nfu_g_1_011895</name>
</gene>
<evidence type="ECO:0000313" key="2">
    <source>
        <dbReference type="EMBL" id="SBR34103.1"/>
    </source>
</evidence>
<reference evidence="2" key="1">
    <citation type="submission" date="2016-05" db="EMBL/GenBank/DDBJ databases">
        <authorList>
            <person name="Lavstsen T."/>
            <person name="Jespersen J.S."/>
        </authorList>
    </citation>
    <scope>NUCLEOTIDE SEQUENCE</scope>
    <source>
        <tissue evidence="2">Brain</tissue>
    </source>
</reference>
<name>A0A1A8KPC6_NOTKU</name>
<feature type="transmembrane region" description="Helical" evidence="1">
    <location>
        <begin position="37"/>
        <end position="54"/>
    </location>
</feature>
<evidence type="ECO:0000256" key="1">
    <source>
        <dbReference type="SAM" id="Phobius"/>
    </source>
</evidence>
<keyword evidence="1" id="KW-1133">Transmembrane helix</keyword>
<keyword evidence="1" id="KW-0472">Membrane</keyword>
<dbReference type="EMBL" id="HAEE01014053">
    <property type="protein sequence ID" value="SBR34103.1"/>
    <property type="molecule type" value="Transcribed_RNA"/>
</dbReference>
<dbReference type="AlphaFoldDB" id="A0A1A8KPC6"/>
<organism evidence="2">
    <name type="scientific">Nothobranchius kuhntae</name>
    <name type="common">Beira killifish</name>
    <dbReference type="NCBI Taxonomy" id="321403"/>
    <lineage>
        <taxon>Eukaryota</taxon>
        <taxon>Metazoa</taxon>
        <taxon>Chordata</taxon>
        <taxon>Craniata</taxon>
        <taxon>Vertebrata</taxon>
        <taxon>Euteleostomi</taxon>
        <taxon>Actinopterygii</taxon>
        <taxon>Neopterygii</taxon>
        <taxon>Teleostei</taxon>
        <taxon>Neoteleostei</taxon>
        <taxon>Acanthomorphata</taxon>
        <taxon>Ovalentaria</taxon>
        <taxon>Atherinomorphae</taxon>
        <taxon>Cyprinodontiformes</taxon>
        <taxon>Nothobranchiidae</taxon>
        <taxon>Nothobranchius</taxon>
    </lineage>
</organism>
<keyword evidence="1" id="KW-0812">Transmembrane</keyword>
<protein>
    <submittedName>
        <fullName evidence="2">Uncharacterized protein</fullName>
    </submittedName>
</protein>
<feature type="non-terminal residue" evidence="2">
    <location>
        <position position="57"/>
    </location>
</feature>